<evidence type="ECO:0000313" key="5">
    <source>
        <dbReference type="Proteomes" id="UP000184076"/>
    </source>
</evidence>
<feature type="region of interest" description="Disordered" evidence="1">
    <location>
        <begin position="109"/>
        <end position="152"/>
    </location>
</feature>
<dbReference type="InterPro" id="IPR007730">
    <property type="entry name" value="SPOR-like_dom"/>
</dbReference>
<keyword evidence="2" id="KW-0812">Transmembrane</keyword>
<dbReference type="AlphaFoldDB" id="A0A1M4VFD9"/>
<feature type="domain" description="SPOR" evidence="3">
    <location>
        <begin position="149"/>
        <end position="229"/>
    </location>
</feature>
<keyword evidence="5" id="KW-1185">Reference proteome</keyword>
<sequence length="237" mass="25169">MARSKAHPSGGGTKKDSPRARLVLQLTFGQCVVCALVFLVCLAWIFLAGVLVGRSSSPHGAPASWMPKGLAHLMGLDHTPPEPDPNAADTWLPPEKILEELQFEKTLPGVEKSQGGPSPAPAARPEPAPGVDSSGGAEPAEVGEAPESGPPEGAYVLMVASMRRRENALSLADRLTKKGYRPQVEKVSMGEGDLWYRVTLGSFPTREEALAFAARFNREENLEALVIQKEGPAGSSP</sequence>
<feature type="compositionally biased region" description="Pro residues" evidence="1">
    <location>
        <begin position="118"/>
        <end position="128"/>
    </location>
</feature>
<protein>
    <submittedName>
        <fullName evidence="4">Sporulation related domain-containing protein</fullName>
    </submittedName>
</protein>
<proteinExistence type="predicted"/>
<feature type="compositionally biased region" description="Low complexity" evidence="1">
    <location>
        <begin position="134"/>
        <end position="152"/>
    </location>
</feature>
<dbReference type="Proteomes" id="UP000184076">
    <property type="component" value="Unassembled WGS sequence"/>
</dbReference>
<dbReference type="STRING" id="1121391.SAMN02745206_00649"/>
<dbReference type="GO" id="GO:0042834">
    <property type="term" value="F:peptidoglycan binding"/>
    <property type="evidence" value="ECO:0007669"/>
    <property type="project" value="InterPro"/>
</dbReference>
<keyword evidence="2" id="KW-0472">Membrane</keyword>
<dbReference type="EMBL" id="FQVB01000006">
    <property type="protein sequence ID" value="SHE67726.1"/>
    <property type="molecule type" value="Genomic_DNA"/>
</dbReference>
<accession>A0A1M4VFD9</accession>
<evidence type="ECO:0000256" key="1">
    <source>
        <dbReference type="SAM" id="MobiDB-lite"/>
    </source>
</evidence>
<dbReference type="RefSeq" id="WP_143156333.1">
    <property type="nucleotide sequence ID" value="NZ_FQVB01000006.1"/>
</dbReference>
<evidence type="ECO:0000256" key="2">
    <source>
        <dbReference type="SAM" id="Phobius"/>
    </source>
</evidence>
<reference evidence="5" key="1">
    <citation type="submission" date="2016-11" db="EMBL/GenBank/DDBJ databases">
        <authorList>
            <person name="Varghese N."/>
            <person name="Submissions S."/>
        </authorList>
    </citation>
    <scope>NUCLEOTIDE SEQUENCE [LARGE SCALE GENOMIC DNA]</scope>
    <source>
        <strain evidence="5">DSM 9756</strain>
    </source>
</reference>
<keyword evidence="2" id="KW-1133">Transmembrane helix</keyword>
<dbReference type="SUPFAM" id="SSF110997">
    <property type="entry name" value="Sporulation related repeat"/>
    <property type="match status" value="1"/>
</dbReference>
<evidence type="ECO:0000259" key="3">
    <source>
        <dbReference type="PROSITE" id="PS51724"/>
    </source>
</evidence>
<organism evidence="4 5">
    <name type="scientific">Desulfacinum infernum DSM 9756</name>
    <dbReference type="NCBI Taxonomy" id="1121391"/>
    <lineage>
        <taxon>Bacteria</taxon>
        <taxon>Pseudomonadati</taxon>
        <taxon>Thermodesulfobacteriota</taxon>
        <taxon>Syntrophobacteria</taxon>
        <taxon>Syntrophobacterales</taxon>
        <taxon>Syntrophobacteraceae</taxon>
        <taxon>Desulfacinum</taxon>
    </lineage>
</organism>
<dbReference type="InterPro" id="IPR036680">
    <property type="entry name" value="SPOR-like_sf"/>
</dbReference>
<dbReference type="Pfam" id="PF05036">
    <property type="entry name" value="SPOR"/>
    <property type="match status" value="1"/>
</dbReference>
<feature type="transmembrane region" description="Helical" evidence="2">
    <location>
        <begin position="22"/>
        <end position="47"/>
    </location>
</feature>
<dbReference type="Gene3D" id="3.30.70.1070">
    <property type="entry name" value="Sporulation related repeat"/>
    <property type="match status" value="1"/>
</dbReference>
<evidence type="ECO:0000313" key="4">
    <source>
        <dbReference type="EMBL" id="SHE67726.1"/>
    </source>
</evidence>
<gene>
    <name evidence="4" type="ORF">SAMN02745206_00649</name>
</gene>
<dbReference type="OrthoDB" id="5422687at2"/>
<dbReference type="PROSITE" id="PS51724">
    <property type="entry name" value="SPOR"/>
    <property type="match status" value="1"/>
</dbReference>
<name>A0A1M4VFD9_9BACT</name>